<name>A0A420FW23_9SPHI</name>
<keyword evidence="1" id="KW-0732">Signal</keyword>
<dbReference type="AlphaFoldDB" id="A0A420FW23"/>
<dbReference type="Proteomes" id="UP000286402">
    <property type="component" value="Unassembled WGS sequence"/>
</dbReference>
<accession>A0A420FW23</accession>
<sequence length="200" mass="21845">MKKQLISLCLVIGAIAFAQSTGGPRFGIKAGGNLSGLTGSDSRSKLGFYAGAFVNFPLSGVFSIQPEVVYSQQGAKLNDRYFFGGIFTATEMRQTLEYINVPLMVQYKATPKFYLEAGPEFGFLINAKFKEHFLGESLSRDNKDLLNTFNFGAGIGLGYKFTPNLGVNVRYIAGLSKISKDDLGDSSKNTNFQFGLTYTM</sequence>
<feature type="chain" id="PRO_5019209071" evidence="1">
    <location>
        <begin position="19"/>
        <end position="200"/>
    </location>
</feature>
<proteinExistence type="predicted"/>
<evidence type="ECO:0000259" key="2">
    <source>
        <dbReference type="Pfam" id="PF13568"/>
    </source>
</evidence>
<dbReference type="EMBL" id="MCAQ01000012">
    <property type="protein sequence ID" value="RKF37142.1"/>
    <property type="molecule type" value="Genomic_DNA"/>
</dbReference>
<dbReference type="InterPro" id="IPR025665">
    <property type="entry name" value="Beta-barrel_OMP_2"/>
</dbReference>
<dbReference type="InterPro" id="IPR011250">
    <property type="entry name" value="OMP/PagP_B-barrel"/>
</dbReference>
<reference evidence="3 4" key="1">
    <citation type="submission" date="2016-07" db="EMBL/GenBank/DDBJ databases">
        <title>Genome analysis of Sphingobacterium siyangense T12B17.</title>
        <authorList>
            <person name="Xu D."/>
            <person name="Su Y."/>
            <person name="Zheng S."/>
        </authorList>
    </citation>
    <scope>NUCLEOTIDE SEQUENCE [LARGE SCALE GENOMIC DNA]</scope>
    <source>
        <strain evidence="3 4">T12B17</strain>
    </source>
</reference>
<comment type="caution">
    <text evidence="3">The sequence shown here is derived from an EMBL/GenBank/DDBJ whole genome shotgun (WGS) entry which is preliminary data.</text>
</comment>
<dbReference type="SUPFAM" id="SSF56925">
    <property type="entry name" value="OMPA-like"/>
    <property type="match status" value="1"/>
</dbReference>
<feature type="domain" description="Outer membrane protein beta-barrel" evidence="2">
    <location>
        <begin position="17"/>
        <end position="178"/>
    </location>
</feature>
<dbReference type="RefSeq" id="WP_120334237.1">
    <property type="nucleotide sequence ID" value="NZ_MCAQ01000012.1"/>
</dbReference>
<evidence type="ECO:0000313" key="4">
    <source>
        <dbReference type="Proteomes" id="UP000286402"/>
    </source>
</evidence>
<evidence type="ECO:0000256" key="1">
    <source>
        <dbReference type="SAM" id="SignalP"/>
    </source>
</evidence>
<organism evidence="3 4">
    <name type="scientific">Sphingobacterium siyangense</name>
    <dbReference type="NCBI Taxonomy" id="459529"/>
    <lineage>
        <taxon>Bacteria</taxon>
        <taxon>Pseudomonadati</taxon>
        <taxon>Bacteroidota</taxon>
        <taxon>Sphingobacteriia</taxon>
        <taxon>Sphingobacteriales</taxon>
        <taxon>Sphingobacteriaceae</taxon>
        <taxon>Sphingobacterium</taxon>
    </lineage>
</organism>
<dbReference type="Pfam" id="PF13568">
    <property type="entry name" value="OMP_b-brl_2"/>
    <property type="match status" value="1"/>
</dbReference>
<keyword evidence="4" id="KW-1185">Reference proteome</keyword>
<dbReference type="Gene3D" id="2.40.160.20">
    <property type="match status" value="1"/>
</dbReference>
<gene>
    <name evidence="3" type="ORF">BCY89_05685</name>
</gene>
<feature type="signal peptide" evidence="1">
    <location>
        <begin position="1"/>
        <end position="18"/>
    </location>
</feature>
<protein>
    <submittedName>
        <fullName evidence="3">Opacity protein</fullName>
    </submittedName>
</protein>
<evidence type="ECO:0000313" key="3">
    <source>
        <dbReference type="EMBL" id="RKF37142.1"/>
    </source>
</evidence>